<dbReference type="FunFam" id="3.40.850.10:FF:000012">
    <property type="entry name" value="Kinesin-like protein"/>
    <property type="match status" value="1"/>
</dbReference>
<evidence type="ECO:0000256" key="7">
    <source>
        <dbReference type="RuleBase" id="RU000394"/>
    </source>
</evidence>
<evidence type="ECO:0000256" key="6">
    <source>
        <dbReference type="PROSITE-ProRule" id="PRU00283"/>
    </source>
</evidence>
<keyword evidence="4 6" id="KW-0505">Motor protein</keyword>
<dbReference type="SUPFAM" id="SSF52540">
    <property type="entry name" value="P-loop containing nucleoside triphosphate hydrolases"/>
    <property type="match status" value="1"/>
</dbReference>
<gene>
    <name evidence="10" type="ORF">C2845_PM08G19460</name>
</gene>
<dbReference type="CDD" id="cd01367">
    <property type="entry name" value="KISc_KIF2_like"/>
    <property type="match status" value="1"/>
</dbReference>
<dbReference type="InterPro" id="IPR027417">
    <property type="entry name" value="P-loop_NTPase"/>
</dbReference>
<dbReference type="SMART" id="SM00129">
    <property type="entry name" value="KISc"/>
    <property type="match status" value="1"/>
</dbReference>
<dbReference type="InterPro" id="IPR001752">
    <property type="entry name" value="Kinesin_motor_dom"/>
</dbReference>
<evidence type="ECO:0000256" key="8">
    <source>
        <dbReference type="SAM" id="MobiDB-lite"/>
    </source>
</evidence>
<dbReference type="GO" id="GO:0008017">
    <property type="term" value="F:microtubule binding"/>
    <property type="evidence" value="ECO:0007669"/>
    <property type="project" value="InterPro"/>
</dbReference>
<dbReference type="InterPro" id="IPR027640">
    <property type="entry name" value="Kinesin-like_fam"/>
</dbReference>
<dbReference type="PRINTS" id="PR00380">
    <property type="entry name" value="KINESINHEAVY"/>
</dbReference>
<protein>
    <recommendedName>
        <fullName evidence="7">Kinesin-like protein</fullName>
    </recommendedName>
</protein>
<feature type="region of interest" description="Disordered" evidence="8">
    <location>
        <begin position="513"/>
        <end position="540"/>
    </location>
</feature>
<evidence type="ECO:0000259" key="9">
    <source>
        <dbReference type="PROSITE" id="PS50067"/>
    </source>
</evidence>
<name>A0A3L6R459_PANMI</name>
<sequence length="743" mass="82978">MLAHTPEAEPAEGRLRTAGSRSPQRRTTDRHVPARRPPLYFAGRDDERRRRYSSEQLLFDVPANAGAGRWAPQQRGGVRRGDGEIFVSVEPAAPARLRGGDAVAGDSPGQRQQLSPGLLDLHAFDTELIPDFQVPGMYDGAQKFGYGGGLDDSDMSFAANKQMSKSTIFPQNNYLTAFPENAKAPVAKIKVVVRKRPLNKKEISKKKEDIIDIEQRSNSLTVHETKLKVDLTEYVEKHEFVFDAVLDEDVSNDEVYRETVEPVVPAIFNRTKATCFASGQTGSGKTYTMRPLPLKASQDILRLMHHTYRNQGFQLFVSFFEIYGGKLFDLLNDRSKLCMRQDGKQKVCIVGLQEYRVSDVETIKELIEKGSATRSTGTTGANEESSRSHAILQLAIKRRVDGNDSKPPRPVGKLSFIDLAGSERGADTTDNDKQTRIEGAEINKSLLALKECIRALDNDQTHIPFRGSKLTEVLRDSFIGDSYTVMTSCISPSSGSCEHTLNTLRYADRVKSLSKGGNAKEDVPSTAPLRESSPSPLPSVVPSFSGSELMNDITERSDFGWPKQQQYVKEQPTPTFADRMPKVKEGVEFNSPNGVYFKEKISKGGMAPNIAEVPDIMYQQERQPVRKAKDSALDNTMRNSIAYPIRRAEPDEEDEHLNDLLQEEEDLVVAHRKQVEETLDILREELNILGEADQPGNQLDDYIARLSSILSQKAAGIVDLQSRLEQFQRRLNENNVLLYAQCP</sequence>
<dbReference type="GO" id="GO:0007019">
    <property type="term" value="P:microtubule depolymerization"/>
    <property type="evidence" value="ECO:0007669"/>
    <property type="project" value="TreeGrafter"/>
</dbReference>
<dbReference type="Proteomes" id="UP000275267">
    <property type="component" value="Unassembled WGS sequence"/>
</dbReference>
<evidence type="ECO:0000313" key="11">
    <source>
        <dbReference type="Proteomes" id="UP000275267"/>
    </source>
</evidence>
<reference evidence="11" key="1">
    <citation type="journal article" date="2019" name="Nat. Commun.">
        <title>The genome of broomcorn millet.</title>
        <authorList>
            <person name="Zou C."/>
            <person name="Miki D."/>
            <person name="Li D."/>
            <person name="Tang Q."/>
            <person name="Xiao L."/>
            <person name="Rajput S."/>
            <person name="Deng P."/>
            <person name="Jia W."/>
            <person name="Huang R."/>
            <person name="Zhang M."/>
            <person name="Sun Y."/>
            <person name="Hu J."/>
            <person name="Fu X."/>
            <person name="Schnable P.S."/>
            <person name="Li F."/>
            <person name="Zhang H."/>
            <person name="Feng B."/>
            <person name="Zhu X."/>
            <person name="Liu R."/>
            <person name="Schnable J.C."/>
            <person name="Zhu J.-K."/>
            <person name="Zhang H."/>
        </authorList>
    </citation>
    <scope>NUCLEOTIDE SEQUENCE [LARGE SCALE GENOMIC DNA]</scope>
</reference>
<organism evidence="10 11">
    <name type="scientific">Panicum miliaceum</name>
    <name type="common">Proso millet</name>
    <name type="synonym">Broomcorn millet</name>
    <dbReference type="NCBI Taxonomy" id="4540"/>
    <lineage>
        <taxon>Eukaryota</taxon>
        <taxon>Viridiplantae</taxon>
        <taxon>Streptophyta</taxon>
        <taxon>Embryophyta</taxon>
        <taxon>Tracheophyta</taxon>
        <taxon>Spermatophyta</taxon>
        <taxon>Magnoliopsida</taxon>
        <taxon>Liliopsida</taxon>
        <taxon>Poales</taxon>
        <taxon>Poaceae</taxon>
        <taxon>PACMAD clade</taxon>
        <taxon>Panicoideae</taxon>
        <taxon>Panicodae</taxon>
        <taxon>Paniceae</taxon>
        <taxon>Panicinae</taxon>
        <taxon>Panicum</taxon>
        <taxon>Panicum sect. Panicum</taxon>
    </lineage>
</organism>
<evidence type="ECO:0000256" key="4">
    <source>
        <dbReference type="ARBA" id="ARBA00023175"/>
    </source>
</evidence>
<dbReference type="Pfam" id="PF00225">
    <property type="entry name" value="Kinesin"/>
    <property type="match status" value="1"/>
</dbReference>
<dbReference type="GO" id="GO:0005524">
    <property type="term" value="F:ATP binding"/>
    <property type="evidence" value="ECO:0007669"/>
    <property type="project" value="UniProtKB-UniRule"/>
</dbReference>
<dbReference type="STRING" id="4540.A0A3L6R459"/>
<dbReference type="GO" id="GO:1903338">
    <property type="term" value="P:regulation of cell wall organization or biogenesis"/>
    <property type="evidence" value="ECO:0007669"/>
    <property type="project" value="UniProtKB-ARBA"/>
</dbReference>
<accession>A0A3L6R459</accession>
<proteinExistence type="inferred from homology"/>
<comment type="caution">
    <text evidence="10">The sequence shown here is derived from an EMBL/GenBank/DDBJ whole genome shotgun (WGS) entry which is preliminary data.</text>
</comment>
<feature type="binding site" evidence="6">
    <location>
        <begin position="279"/>
        <end position="286"/>
    </location>
    <ligand>
        <name>ATP</name>
        <dbReference type="ChEBI" id="CHEBI:30616"/>
    </ligand>
</feature>
<evidence type="ECO:0000256" key="3">
    <source>
        <dbReference type="ARBA" id="ARBA00022840"/>
    </source>
</evidence>
<feature type="region of interest" description="Disordered" evidence="8">
    <location>
        <begin position="1"/>
        <end position="47"/>
    </location>
</feature>
<evidence type="ECO:0000256" key="5">
    <source>
        <dbReference type="ARBA" id="ARBA00061030"/>
    </source>
</evidence>
<evidence type="ECO:0000256" key="2">
    <source>
        <dbReference type="ARBA" id="ARBA00022741"/>
    </source>
</evidence>
<dbReference type="EMBL" id="PQIB02000010">
    <property type="protein sequence ID" value="RLM94181.1"/>
    <property type="molecule type" value="Genomic_DNA"/>
</dbReference>
<evidence type="ECO:0000313" key="10">
    <source>
        <dbReference type="EMBL" id="RLM94181.1"/>
    </source>
</evidence>
<keyword evidence="3 6" id="KW-0067">ATP-binding</keyword>
<dbReference type="GO" id="GO:0005874">
    <property type="term" value="C:microtubule"/>
    <property type="evidence" value="ECO:0007669"/>
    <property type="project" value="UniProtKB-KW"/>
</dbReference>
<dbReference type="Gene3D" id="3.40.850.10">
    <property type="entry name" value="Kinesin motor domain"/>
    <property type="match status" value="1"/>
</dbReference>
<keyword evidence="2 6" id="KW-0547">Nucleotide-binding</keyword>
<dbReference type="AlphaFoldDB" id="A0A3L6R459"/>
<comment type="similarity">
    <text evidence="5">Belongs to the TRAFAC class myosin-kinesin ATPase superfamily. Kinesin family. KIN-13 subfamily.</text>
</comment>
<evidence type="ECO:0000256" key="1">
    <source>
        <dbReference type="ARBA" id="ARBA00022701"/>
    </source>
</evidence>
<keyword evidence="11" id="KW-1185">Reference proteome</keyword>
<dbReference type="PANTHER" id="PTHR47971:SF15">
    <property type="entry name" value="KINESIN-LIKE PROTEIN KIN-13B"/>
    <property type="match status" value="1"/>
</dbReference>
<dbReference type="GO" id="GO:0003777">
    <property type="term" value="F:microtubule motor activity"/>
    <property type="evidence" value="ECO:0007669"/>
    <property type="project" value="InterPro"/>
</dbReference>
<dbReference type="InterPro" id="IPR036961">
    <property type="entry name" value="Kinesin_motor_dom_sf"/>
</dbReference>
<dbReference type="GO" id="GO:0007018">
    <property type="term" value="P:microtubule-based movement"/>
    <property type="evidence" value="ECO:0007669"/>
    <property type="project" value="InterPro"/>
</dbReference>
<feature type="domain" description="Kinesin motor" evidence="9">
    <location>
        <begin position="188"/>
        <end position="513"/>
    </location>
</feature>
<dbReference type="PROSITE" id="PS00411">
    <property type="entry name" value="KINESIN_MOTOR_1"/>
    <property type="match status" value="1"/>
</dbReference>
<dbReference type="OrthoDB" id="3176171at2759"/>
<dbReference type="PROSITE" id="PS50067">
    <property type="entry name" value="KINESIN_MOTOR_2"/>
    <property type="match status" value="1"/>
</dbReference>
<keyword evidence="1 7" id="KW-0493">Microtubule</keyword>
<dbReference type="PANTHER" id="PTHR47971">
    <property type="entry name" value="KINESIN-RELATED PROTEIN 6"/>
    <property type="match status" value="1"/>
</dbReference>
<dbReference type="InterPro" id="IPR019821">
    <property type="entry name" value="Kinesin_motor_CS"/>
</dbReference>